<dbReference type="Pfam" id="PF00866">
    <property type="entry name" value="Ring_hydroxyl_B"/>
    <property type="match status" value="1"/>
</dbReference>
<keyword evidence="3" id="KW-1185">Reference proteome</keyword>
<dbReference type="GO" id="GO:0019380">
    <property type="term" value="P:3-phenylpropionate catabolic process"/>
    <property type="evidence" value="ECO:0007669"/>
    <property type="project" value="TreeGrafter"/>
</dbReference>
<dbReference type="OrthoDB" id="236062at2157"/>
<evidence type="ECO:0000256" key="1">
    <source>
        <dbReference type="ARBA" id="ARBA00023002"/>
    </source>
</evidence>
<dbReference type="PANTHER" id="PTHR41534">
    <property type="entry name" value="BLR3401 PROTEIN"/>
    <property type="match status" value="1"/>
</dbReference>
<reference evidence="2 3" key="1">
    <citation type="submission" date="2012-01" db="EMBL/GenBank/DDBJ databases">
        <title>Improved High-Quality Draft sequence of Metallosphaera yellowstonensis MK1.</title>
        <authorList>
            <consortium name="US DOE Joint Genome Institute"/>
            <person name="Lucas S."/>
            <person name="Han J."/>
            <person name="Cheng J.-F."/>
            <person name="Goodwin L."/>
            <person name="Pitluck S."/>
            <person name="Peters L."/>
            <person name="Teshima H."/>
            <person name="Detter J.C."/>
            <person name="Han C."/>
            <person name="Tapia R."/>
            <person name="Land M."/>
            <person name="Hauser L."/>
            <person name="Kyrpides N."/>
            <person name="Kozubal M."/>
            <person name="Macur R.E."/>
            <person name="Jay Z."/>
            <person name="Inskeep W."/>
            <person name="Woyke T."/>
        </authorList>
    </citation>
    <scope>NUCLEOTIDE SEQUENCE [LARGE SCALE GENOMIC DNA]</scope>
    <source>
        <strain evidence="2 3">MK1</strain>
    </source>
</reference>
<dbReference type="PANTHER" id="PTHR41534:SF1">
    <property type="entry name" value="BLR3401 PROTEIN"/>
    <property type="match status" value="1"/>
</dbReference>
<dbReference type="Gene3D" id="3.10.450.50">
    <property type="match status" value="1"/>
</dbReference>
<dbReference type="EMBL" id="JH597761">
    <property type="protein sequence ID" value="EHP70247.1"/>
    <property type="molecule type" value="Genomic_DNA"/>
</dbReference>
<keyword evidence="1" id="KW-0560">Oxidoreductase</keyword>
<gene>
    <name evidence="2" type="ORF">MetMK1DRAFT_00007490</name>
</gene>
<proteinExistence type="predicted"/>
<dbReference type="STRING" id="671065.MetMK1DRAFT_00007490"/>
<dbReference type="CDD" id="cd00667">
    <property type="entry name" value="ring_hydroxylating_dioxygenases_beta"/>
    <property type="match status" value="1"/>
</dbReference>
<dbReference type="AlphaFoldDB" id="H2C1X6"/>
<dbReference type="HOGENOM" id="CLU_102527_0_1_2"/>
<dbReference type="SUPFAM" id="SSF54427">
    <property type="entry name" value="NTF2-like"/>
    <property type="match status" value="1"/>
</dbReference>
<evidence type="ECO:0000313" key="2">
    <source>
        <dbReference type="EMBL" id="EHP70247.1"/>
    </source>
</evidence>
<dbReference type="InterPro" id="IPR032710">
    <property type="entry name" value="NTF2-like_dom_sf"/>
</dbReference>
<name>H2C1X6_9CREN</name>
<dbReference type="Proteomes" id="UP000003980">
    <property type="component" value="Unassembled WGS sequence"/>
</dbReference>
<evidence type="ECO:0000313" key="3">
    <source>
        <dbReference type="Proteomes" id="UP000003980"/>
    </source>
</evidence>
<accession>H2C1X6</accession>
<keyword evidence="2" id="KW-0223">Dioxygenase</keyword>
<dbReference type="InterPro" id="IPR000391">
    <property type="entry name" value="Rng_hydr_dOase-bsu"/>
</dbReference>
<dbReference type="RefSeq" id="WP_009070812.1">
    <property type="nucleotide sequence ID" value="NZ_JH597761.1"/>
</dbReference>
<dbReference type="GO" id="GO:0051213">
    <property type="term" value="F:dioxygenase activity"/>
    <property type="evidence" value="ECO:0007669"/>
    <property type="project" value="UniProtKB-KW"/>
</dbReference>
<sequence>MTVPDDVIDLVYKEARFLDERSYEKWVDLYTEDAYYWMPSWKDDENLTTDPNTQVSLLLLEGKGDMLAYVRRILTGKAWTYVPHPRTIHIISNVFGEYLTSDDMWKVNYNWVLYVYRQFYKDLLTFVGNTEMGVVKKEGLKIKYKKVVLMNDYAEAGVIYLV</sequence>
<protein>
    <submittedName>
        <fullName evidence="2">Small subunit of phenylpropionate dioxygenase</fullName>
    </submittedName>
</protein>
<organism evidence="2 3">
    <name type="scientific">Metallosphaera yellowstonensis MK1</name>
    <dbReference type="NCBI Taxonomy" id="671065"/>
    <lineage>
        <taxon>Archaea</taxon>
        <taxon>Thermoproteota</taxon>
        <taxon>Thermoprotei</taxon>
        <taxon>Sulfolobales</taxon>
        <taxon>Sulfolobaceae</taxon>
        <taxon>Metallosphaera</taxon>
    </lineage>
</organism>